<evidence type="ECO:0000313" key="6">
    <source>
        <dbReference type="EMBL" id="MCO1656992.1"/>
    </source>
</evidence>
<evidence type="ECO:0000256" key="2">
    <source>
        <dbReference type="ARBA" id="ARBA00022989"/>
    </source>
</evidence>
<evidence type="ECO:0000259" key="5">
    <source>
        <dbReference type="PROSITE" id="PS50885"/>
    </source>
</evidence>
<keyword evidence="1 3" id="KW-0812">Transmembrane</keyword>
<accession>A0ABT1A1X4</accession>
<feature type="domain" description="HAMP" evidence="5">
    <location>
        <begin position="209"/>
        <end position="261"/>
    </location>
</feature>
<organism evidence="6 7">
    <name type="scientific">Pseudonocardia humida</name>
    <dbReference type="NCBI Taxonomy" id="2800819"/>
    <lineage>
        <taxon>Bacteria</taxon>
        <taxon>Bacillati</taxon>
        <taxon>Actinomycetota</taxon>
        <taxon>Actinomycetes</taxon>
        <taxon>Pseudonocardiales</taxon>
        <taxon>Pseudonocardiaceae</taxon>
        <taxon>Pseudonocardia</taxon>
    </lineage>
</organism>
<evidence type="ECO:0000313" key="7">
    <source>
        <dbReference type="Proteomes" id="UP001165283"/>
    </source>
</evidence>
<dbReference type="InterPro" id="IPR006311">
    <property type="entry name" value="TAT_signal"/>
</dbReference>
<keyword evidence="3" id="KW-0472">Membrane</keyword>
<dbReference type="CDD" id="cd19410">
    <property type="entry name" value="HK9-like_sensor"/>
    <property type="match status" value="1"/>
</dbReference>
<dbReference type="CDD" id="cd06225">
    <property type="entry name" value="HAMP"/>
    <property type="match status" value="1"/>
</dbReference>
<dbReference type="PANTHER" id="PTHR32089:SF112">
    <property type="entry name" value="LYSOZYME-LIKE PROTEIN-RELATED"/>
    <property type="match status" value="1"/>
</dbReference>
<dbReference type="InterPro" id="IPR007891">
    <property type="entry name" value="CHASE3"/>
</dbReference>
<feature type="transmembrane region" description="Helical" evidence="3">
    <location>
        <begin position="187"/>
        <end position="207"/>
    </location>
</feature>
<dbReference type="SMART" id="SM00304">
    <property type="entry name" value="HAMP"/>
    <property type="match status" value="1"/>
</dbReference>
<dbReference type="SUPFAM" id="SSF158472">
    <property type="entry name" value="HAMP domain-like"/>
    <property type="match status" value="1"/>
</dbReference>
<keyword evidence="4" id="KW-0732">Signal</keyword>
<dbReference type="InterPro" id="IPR003660">
    <property type="entry name" value="HAMP_dom"/>
</dbReference>
<dbReference type="Pfam" id="PF00672">
    <property type="entry name" value="HAMP"/>
    <property type="match status" value="1"/>
</dbReference>
<dbReference type="Gene3D" id="6.10.340.10">
    <property type="match status" value="1"/>
</dbReference>
<dbReference type="EMBL" id="JAGSOV010000039">
    <property type="protein sequence ID" value="MCO1656992.1"/>
    <property type="molecule type" value="Genomic_DNA"/>
</dbReference>
<keyword evidence="2 3" id="KW-1133">Transmembrane helix</keyword>
<name>A0ABT1A1X4_9PSEU</name>
<dbReference type="Pfam" id="PF05227">
    <property type="entry name" value="CHASE3"/>
    <property type="match status" value="1"/>
</dbReference>
<sequence>MAGSPSLRRRAVLAVVGLAAVLVAAAAAALFAQARVDDATTRVTERALPALVAVERLQRAFVDQETGIRDYLLTGRAALLQPYQDAAASLDEQERVLRGALVDDPDALARLDAVLGGHRRWLAVAEPAIGLRARDDQAGLDDLVVRAPGPPLSAGLRDHVAGLRAAIEARIAADAARVRTVGTTLTWVLSGAVGLGVLGAGLAVLGVRRALSDPLGRLIDAVERVAEGDLDRPVPADGPAELAALGAAVDRMRTMLDEHRGAAVRAAAQRESDRVAADLHGGAVRRLFAVTTTLTSLGARHPELAADLARSVEELDRAIADVRAAAVGGPRSGAGAGHALAARVAEELARAPALAGVHPALHVGPRAAPDLPAHVEDHLLTALAATVEELTGAVRGPDDVEVELSITADRACLRLFVRGTAAWPKVARLPERSPSDATRCRILPAVGGRTVVEWAVAFAGAGVPAGTSAVTTALNEP</sequence>
<dbReference type="PANTHER" id="PTHR32089">
    <property type="entry name" value="METHYL-ACCEPTING CHEMOTAXIS PROTEIN MCPB"/>
    <property type="match status" value="1"/>
</dbReference>
<reference evidence="6" key="1">
    <citation type="submission" date="2021-04" db="EMBL/GenBank/DDBJ databases">
        <title>Pseudonocardia sp. nov., isolated from sandy soil of mangrove forest.</title>
        <authorList>
            <person name="Zan Z."/>
            <person name="Huang R."/>
            <person name="Liu W."/>
        </authorList>
    </citation>
    <scope>NUCLEOTIDE SEQUENCE</scope>
    <source>
        <strain evidence="6">S2-4</strain>
    </source>
</reference>
<feature type="chain" id="PRO_5045051979" evidence="4">
    <location>
        <begin position="35"/>
        <end position="477"/>
    </location>
</feature>
<gene>
    <name evidence="6" type="ORF">KDL28_18180</name>
</gene>
<proteinExistence type="predicted"/>
<evidence type="ECO:0000256" key="3">
    <source>
        <dbReference type="SAM" id="Phobius"/>
    </source>
</evidence>
<dbReference type="RefSeq" id="WP_252440261.1">
    <property type="nucleotide sequence ID" value="NZ_JAGSOV010000039.1"/>
</dbReference>
<keyword evidence="7" id="KW-1185">Reference proteome</keyword>
<dbReference type="PROSITE" id="PS51318">
    <property type="entry name" value="TAT"/>
    <property type="match status" value="1"/>
</dbReference>
<comment type="caution">
    <text evidence="6">The sequence shown here is derived from an EMBL/GenBank/DDBJ whole genome shotgun (WGS) entry which is preliminary data.</text>
</comment>
<evidence type="ECO:0000256" key="1">
    <source>
        <dbReference type="ARBA" id="ARBA00022692"/>
    </source>
</evidence>
<protein>
    <submittedName>
        <fullName evidence="6">CHASE3 domain-containing protein</fullName>
    </submittedName>
</protein>
<feature type="signal peptide" evidence="4">
    <location>
        <begin position="1"/>
        <end position="34"/>
    </location>
</feature>
<dbReference type="PROSITE" id="PS50885">
    <property type="entry name" value="HAMP"/>
    <property type="match status" value="1"/>
</dbReference>
<evidence type="ECO:0000256" key="4">
    <source>
        <dbReference type="SAM" id="SignalP"/>
    </source>
</evidence>
<dbReference type="Proteomes" id="UP001165283">
    <property type="component" value="Unassembled WGS sequence"/>
</dbReference>